<gene>
    <name evidence="3" type="ORF">APZ16_02505</name>
</gene>
<proteinExistence type="predicted"/>
<dbReference type="GO" id="GO:0016787">
    <property type="term" value="F:hydrolase activity"/>
    <property type="evidence" value="ECO:0007669"/>
    <property type="project" value="InterPro"/>
</dbReference>
<evidence type="ECO:0000313" key="3">
    <source>
        <dbReference type="EMBL" id="KUO41389.1"/>
    </source>
</evidence>
<evidence type="ECO:0000259" key="2">
    <source>
        <dbReference type="Pfam" id="PF04909"/>
    </source>
</evidence>
<dbReference type="PANTHER" id="PTHR21240:SF19">
    <property type="entry name" value="CATALYTIC_ HYDROLASE"/>
    <property type="match status" value="1"/>
</dbReference>
<protein>
    <recommendedName>
        <fullName evidence="2">Amidohydrolase-related domain-containing protein</fullName>
    </recommendedName>
</protein>
<evidence type="ECO:0000256" key="1">
    <source>
        <dbReference type="ARBA" id="ARBA00023239"/>
    </source>
</evidence>
<dbReference type="STRING" id="1776334.APZ16_02505"/>
<dbReference type="InterPro" id="IPR006680">
    <property type="entry name" value="Amidohydro-rel"/>
</dbReference>
<dbReference type="EMBL" id="LQMQ01000022">
    <property type="protein sequence ID" value="KUO41389.1"/>
    <property type="molecule type" value="Genomic_DNA"/>
</dbReference>
<organism evidence="3 4">
    <name type="scientific">Hadarchaeum yellowstonense</name>
    <dbReference type="NCBI Taxonomy" id="1776334"/>
    <lineage>
        <taxon>Archaea</taxon>
        <taxon>Methanobacteriati</taxon>
        <taxon>Candidatus Hadarchaeota</taxon>
        <taxon>Candidatus Hadarchaeia</taxon>
        <taxon>Candidatus Hadarchaeales</taxon>
        <taxon>Candidatus Hadarchaeaceae</taxon>
        <taxon>Candidatus Hadarchaeum</taxon>
    </lineage>
</organism>
<sequence>MIVDVHVHLGELNKHFQKWWMDELYSGFPNVPDRNVRYREDPLEGLMEDLDTAGVDVACVMASDHRRPYPYGSGSSYTPNDYVAECVRRYPDRLVGVCSFDPLRDPCEARRELERCVREWDMRALKLYPTYDHFDPRDERIFPIYEKAIELDLPVHFHMGYTGTINAPMKYQFPHLLDEVGIRFPEMKVIVAHMGFPWVDECLCLLMKHRHWYADIAYWGAFPPEFLIEMMKKFDYLCGYHRLLYGSENPWTATFTKEVLNLNHIAEEKGIKFKIGEEDMRKIMGENARKLYRI</sequence>
<dbReference type="InterPro" id="IPR032466">
    <property type="entry name" value="Metal_Hydrolase"/>
</dbReference>
<dbReference type="Proteomes" id="UP000074294">
    <property type="component" value="Unassembled WGS sequence"/>
</dbReference>
<dbReference type="AlphaFoldDB" id="A0A147JXT3"/>
<reference evidence="3 4" key="1">
    <citation type="journal article" date="2016" name="Nat. Microbiol.">
        <title>Genomic inference of the metabolism of cosmopolitan subsurface Archaea, Hadesarchaea.</title>
        <authorList>
            <person name="Baker B.J."/>
            <person name="Saw J.H."/>
            <person name="Lind A.E."/>
            <person name="Lazar C.S."/>
            <person name="Hinrichs K.-U."/>
            <person name="Teske A.P."/>
            <person name="Ettema T.J."/>
        </authorList>
    </citation>
    <scope>NUCLEOTIDE SEQUENCE [LARGE SCALE GENOMIC DNA]</scope>
</reference>
<name>A0A147JXT3_HADYE</name>
<dbReference type="Gene3D" id="3.20.20.140">
    <property type="entry name" value="Metal-dependent hydrolases"/>
    <property type="match status" value="1"/>
</dbReference>
<dbReference type="PANTHER" id="PTHR21240">
    <property type="entry name" value="2-AMINO-3-CARBOXYLMUCONATE-6-SEMIALDEHYDE DECARBOXYLASE"/>
    <property type="match status" value="1"/>
</dbReference>
<dbReference type="InterPro" id="IPR032465">
    <property type="entry name" value="ACMSD"/>
</dbReference>
<comment type="caution">
    <text evidence="3">The sequence shown here is derived from an EMBL/GenBank/DDBJ whole genome shotgun (WGS) entry which is preliminary data.</text>
</comment>
<dbReference type="SUPFAM" id="SSF51556">
    <property type="entry name" value="Metallo-dependent hydrolases"/>
    <property type="match status" value="1"/>
</dbReference>
<dbReference type="Pfam" id="PF04909">
    <property type="entry name" value="Amidohydro_2"/>
    <property type="match status" value="1"/>
</dbReference>
<accession>A0A147JXT3</accession>
<keyword evidence="1" id="KW-0456">Lyase</keyword>
<dbReference type="CDD" id="cd01292">
    <property type="entry name" value="metallo-dependent_hydrolases"/>
    <property type="match status" value="1"/>
</dbReference>
<evidence type="ECO:0000313" key="4">
    <source>
        <dbReference type="Proteomes" id="UP000074294"/>
    </source>
</evidence>
<feature type="domain" description="Amidohydrolase-related" evidence="2">
    <location>
        <begin position="3"/>
        <end position="294"/>
    </location>
</feature>
<dbReference type="GO" id="GO:0016831">
    <property type="term" value="F:carboxy-lyase activity"/>
    <property type="evidence" value="ECO:0007669"/>
    <property type="project" value="InterPro"/>
</dbReference>